<dbReference type="OrthoDB" id="9761931at2"/>
<dbReference type="GO" id="GO:0005886">
    <property type="term" value="C:plasma membrane"/>
    <property type="evidence" value="ECO:0007669"/>
    <property type="project" value="TreeGrafter"/>
</dbReference>
<dbReference type="InterPro" id="IPR038377">
    <property type="entry name" value="Na/Glc_symporter_sf"/>
</dbReference>
<evidence type="ECO:0000256" key="5">
    <source>
        <dbReference type="ARBA" id="ARBA00023136"/>
    </source>
</evidence>
<evidence type="ECO:0000313" key="9">
    <source>
        <dbReference type="Proteomes" id="UP000036520"/>
    </source>
</evidence>
<feature type="transmembrane region" description="Helical" evidence="7">
    <location>
        <begin position="78"/>
        <end position="95"/>
    </location>
</feature>
<feature type="transmembrane region" description="Helical" evidence="7">
    <location>
        <begin position="440"/>
        <end position="459"/>
    </location>
</feature>
<comment type="similarity">
    <text evidence="2 6">Belongs to the sodium:solute symporter (SSF) (TC 2.A.21) family.</text>
</comment>
<gene>
    <name evidence="8" type="ORF">CA2015_1534</name>
</gene>
<evidence type="ECO:0000256" key="1">
    <source>
        <dbReference type="ARBA" id="ARBA00004141"/>
    </source>
</evidence>
<evidence type="ECO:0000256" key="4">
    <source>
        <dbReference type="ARBA" id="ARBA00022989"/>
    </source>
</evidence>
<evidence type="ECO:0000313" key="8">
    <source>
        <dbReference type="EMBL" id="AKP50971.1"/>
    </source>
</evidence>
<dbReference type="PROSITE" id="PS50283">
    <property type="entry name" value="NA_SOLUT_SYMP_3"/>
    <property type="match status" value="1"/>
</dbReference>
<comment type="subcellular location">
    <subcellularLocation>
        <location evidence="1">Membrane</location>
        <topology evidence="1">Multi-pass membrane protein</topology>
    </subcellularLocation>
</comment>
<feature type="transmembrane region" description="Helical" evidence="7">
    <location>
        <begin position="569"/>
        <end position="587"/>
    </location>
</feature>
<feature type="transmembrane region" description="Helical" evidence="7">
    <location>
        <begin position="45"/>
        <end position="66"/>
    </location>
</feature>
<dbReference type="PATRIC" id="fig|320787.5.peg.1697"/>
<dbReference type="KEGG" id="camu:CA2015_1534"/>
<feature type="transmembrane region" description="Helical" evidence="7">
    <location>
        <begin position="127"/>
        <end position="150"/>
    </location>
</feature>
<evidence type="ECO:0000256" key="2">
    <source>
        <dbReference type="ARBA" id="ARBA00006434"/>
    </source>
</evidence>
<reference evidence="8 9" key="1">
    <citation type="submission" date="2015-07" db="EMBL/GenBank/DDBJ databases">
        <authorList>
            <person name="Kim K.M."/>
        </authorList>
    </citation>
    <scope>NUCLEOTIDE SEQUENCE [LARGE SCALE GENOMIC DNA]</scope>
    <source>
        <strain evidence="8 9">KCTC 12363</strain>
    </source>
</reference>
<dbReference type="RefSeq" id="WP_048641366.1">
    <property type="nucleotide sequence ID" value="NZ_CAXBGM010000029.1"/>
</dbReference>
<dbReference type="InterPro" id="IPR001734">
    <property type="entry name" value="Na/solute_symporter"/>
</dbReference>
<dbReference type="EMBL" id="CP012040">
    <property type="protein sequence ID" value="AKP50971.1"/>
    <property type="molecule type" value="Genomic_DNA"/>
</dbReference>
<accession>A0A0H4P935</accession>
<dbReference type="Proteomes" id="UP000036520">
    <property type="component" value="Chromosome"/>
</dbReference>
<dbReference type="STRING" id="320787.CA2015_1534"/>
<feature type="transmembrane region" description="Helical" evidence="7">
    <location>
        <begin position="331"/>
        <end position="355"/>
    </location>
</feature>
<keyword evidence="9" id="KW-1185">Reference proteome</keyword>
<protein>
    <submittedName>
        <fullName evidence="8">Na+/solute symporter</fullName>
    </submittedName>
</protein>
<dbReference type="CDD" id="cd11477">
    <property type="entry name" value="SLC5sbd_u1"/>
    <property type="match status" value="1"/>
</dbReference>
<dbReference type="AlphaFoldDB" id="A0A0H4P935"/>
<evidence type="ECO:0000256" key="3">
    <source>
        <dbReference type="ARBA" id="ARBA00022692"/>
    </source>
</evidence>
<organism evidence="8 9">
    <name type="scientific">Cyclobacterium amurskyense</name>
    <dbReference type="NCBI Taxonomy" id="320787"/>
    <lineage>
        <taxon>Bacteria</taxon>
        <taxon>Pseudomonadati</taxon>
        <taxon>Bacteroidota</taxon>
        <taxon>Cytophagia</taxon>
        <taxon>Cytophagales</taxon>
        <taxon>Cyclobacteriaceae</taxon>
        <taxon>Cyclobacterium</taxon>
    </lineage>
</organism>
<feature type="transmembrane region" description="Helical" evidence="7">
    <location>
        <begin position="6"/>
        <end position="25"/>
    </location>
</feature>
<evidence type="ECO:0000256" key="7">
    <source>
        <dbReference type="SAM" id="Phobius"/>
    </source>
</evidence>
<dbReference type="Gene3D" id="1.20.1730.10">
    <property type="entry name" value="Sodium/glucose cotransporter"/>
    <property type="match status" value="1"/>
</dbReference>
<feature type="transmembrane region" description="Helical" evidence="7">
    <location>
        <begin position="234"/>
        <end position="251"/>
    </location>
</feature>
<dbReference type="PANTHER" id="PTHR11819">
    <property type="entry name" value="SOLUTE CARRIER FAMILY 5"/>
    <property type="match status" value="1"/>
</dbReference>
<feature type="transmembrane region" description="Helical" evidence="7">
    <location>
        <begin position="156"/>
        <end position="174"/>
    </location>
</feature>
<dbReference type="GO" id="GO:0005412">
    <property type="term" value="F:D-glucose:sodium symporter activity"/>
    <property type="evidence" value="ECO:0007669"/>
    <property type="project" value="TreeGrafter"/>
</dbReference>
<name>A0A0H4P935_9BACT</name>
<feature type="transmembrane region" description="Helical" evidence="7">
    <location>
        <begin position="479"/>
        <end position="497"/>
    </location>
</feature>
<feature type="transmembrane region" description="Helical" evidence="7">
    <location>
        <begin position="416"/>
        <end position="433"/>
    </location>
</feature>
<dbReference type="Pfam" id="PF00474">
    <property type="entry name" value="SSF"/>
    <property type="match status" value="1"/>
</dbReference>
<feature type="transmembrane region" description="Helical" evidence="7">
    <location>
        <begin position="186"/>
        <end position="205"/>
    </location>
</feature>
<keyword evidence="4 7" id="KW-1133">Transmembrane helix</keyword>
<feature type="transmembrane region" description="Helical" evidence="7">
    <location>
        <begin position="541"/>
        <end position="563"/>
    </location>
</feature>
<sequence length="591" mass="65515">MNISILDWAIIISFFVISMLIGVYASKSAGKNAKEFFLSGRNMPWWLLGVSMVATTFSADTPNLVTDIVRKNGVSGNWVWWAFLLTGMLTVFVYAKLWRRSEVTTDLEFYELRYGGKGAAFLRAFRALYLGVFFNVVIMATVSLAAIKIFGVMLGLSSWETLLIVSVVTVFYSSLGGLKGVLLTDFFQFFIAMAGAFGAAIYIVTLPEIGSLDALLTHPNVVGKLNIIPDFTDWNLLIPLFIMPLAIQWWATWYPGAEPGGGGYIAQRMLSAKDEKNAIGATLLFNITHYAIRPWPWIIIALSSLILFPQLSDMQEAFPNIEASKLGDDLAYSAMLTFLPKGLIGIVLASLIAAVMSTLSTHLNWGSSYVVNDFYSRFIKPEATDKELVAVGRISTVGLMVLAALLATVLSNALEAFNILLQIGAGTGLIFILRWFWWRINAYTEISAMIVSFIVAIYFESIHNKLGFLPIPEEMSYLKLLFGVSITTITWVTVTLLTKPEDDKVLLAFYKKVRPASHGWKKLLAKYPEVKEETGQLPMEIGLMLIASIMVYAALFGVGFWIYGQILPATIATIISLAGGIIVFRAWKKMR</sequence>
<proteinExistence type="inferred from homology"/>
<feature type="transmembrane region" description="Helical" evidence="7">
    <location>
        <begin position="294"/>
        <end position="311"/>
    </location>
</feature>
<dbReference type="PANTHER" id="PTHR11819:SF77">
    <property type="entry name" value="SODIUM_GLUCOSE COTRANSPORT PROTEIN"/>
    <property type="match status" value="1"/>
</dbReference>
<feature type="transmembrane region" description="Helical" evidence="7">
    <location>
        <begin position="388"/>
        <end position="410"/>
    </location>
</feature>
<keyword evidence="3 7" id="KW-0812">Transmembrane</keyword>
<evidence type="ECO:0000256" key="6">
    <source>
        <dbReference type="RuleBase" id="RU362091"/>
    </source>
</evidence>
<keyword evidence="5 7" id="KW-0472">Membrane</keyword>